<accession>A0A1E7EJN4</accession>
<name>A0A1E7EJN4_9STRA</name>
<organism evidence="1 2">
    <name type="scientific">Fragilariopsis cylindrus CCMP1102</name>
    <dbReference type="NCBI Taxonomy" id="635003"/>
    <lineage>
        <taxon>Eukaryota</taxon>
        <taxon>Sar</taxon>
        <taxon>Stramenopiles</taxon>
        <taxon>Ochrophyta</taxon>
        <taxon>Bacillariophyta</taxon>
        <taxon>Bacillariophyceae</taxon>
        <taxon>Bacillariophycidae</taxon>
        <taxon>Bacillariales</taxon>
        <taxon>Bacillariaceae</taxon>
        <taxon>Fragilariopsis</taxon>
    </lineage>
</organism>
<dbReference type="Proteomes" id="UP000095751">
    <property type="component" value="Unassembled WGS sequence"/>
</dbReference>
<evidence type="ECO:0000313" key="2">
    <source>
        <dbReference type="Proteomes" id="UP000095751"/>
    </source>
</evidence>
<keyword evidence="2" id="KW-1185">Reference proteome</keyword>
<proteinExistence type="predicted"/>
<reference evidence="1 2" key="1">
    <citation type="submission" date="2016-09" db="EMBL/GenBank/DDBJ databases">
        <title>Extensive genetic diversity and differential bi-allelic expression allows diatom success in the polar Southern Ocean.</title>
        <authorList>
            <consortium name="DOE Joint Genome Institute"/>
            <person name="Mock T."/>
            <person name="Otillar R.P."/>
            <person name="Strauss J."/>
            <person name="Dupont C."/>
            <person name="Frickenhaus S."/>
            <person name="Maumus F."/>
            <person name="Mcmullan M."/>
            <person name="Sanges R."/>
            <person name="Schmutz J."/>
            <person name="Toseland A."/>
            <person name="Valas R."/>
            <person name="Veluchamy A."/>
            <person name="Ward B.J."/>
            <person name="Allen A."/>
            <person name="Barry K."/>
            <person name="Falciatore A."/>
            <person name="Ferrante M."/>
            <person name="Fortunato A.E."/>
            <person name="Gloeckner G."/>
            <person name="Gruber A."/>
            <person name="Hipkin R."/>
            <person name="Janech M."/>
            <person name="Kroth P."/>
            <person name="Leese F."/>
            <person name="Lindquist E."/>
            <person name="Lyon B.R."/>
            <person name="Martin J."/>
            <person name="Mayer C."/>
            <person name="Parker M."/>
            <person name="Quesneville H."/>
            <person name="Raymond J."/>
            <person name="Uhlig C."/>
            <person name="Valentin K.U."/>
            <person name="Worden A.Z."/>
            <person name="Armbrust E.V."/>
            <person name="Bowler C."/>
            <person name="Green B."/>
            <person name="Moulton V."/>
            <person name="Van Oosterhout C."/>
            <person name="Grigoriev I."/>
        </authorList>
    </citation>
    <scope>NUCLEOTIDE SEQUENCE [LARGE SCALE GENOMIC DNA]</scope>
    <source>
        <strain evidence="1 2">CCMP1102</strain>
    </source>
</reference>
<dbReference type="InParanoid" id="A0A1E7EJN4"/>
<dbReference type="EMBL" id="KV784429">
    <property type="protein sequence ID" value="OEU06107.1"/>
    <property type="molecule type" value="Genomic_DNA"/>
</dbReference>
<dbReference type="AlphaFoldDB" id="A0A1E7EJN4"/>
<gene>
    <name evidence="1" type="ORF">FRACYDRAFT_256539</name>
</gene>
<protein>
    <submittedName>
        <fullName evidence="1">Uncharacterized protein</fullName>
    </submittedName>
</protein>
<evidence type="ECO:0000313" key="1">
    <source>
        <dbReference type="EMBL" id="OEU06107.1"/>
    </source>
</evidence>
<sequence length="136" mass="15581">METTTSFERSSVAKIIDTIQSISHLEHEGAENVRMGEILNDLWDLHRPELCEDNQQQRHNLPTRVTFVDSDEEDNQRRERISSVTFVDLKEMMDESDNVTVDTLRTSIHSILSSMIGGSVISRPGTSHHRSIFATW</sequence>
<dbReference type="KEGG" id="fcy:FRACYDRAFT_256539"/>